<reference evidence="2 3" key="2">
    <citation type="submission" date="2018-11" db="EMBL/GenBank/DDBJ databases">
        <authorList>
            <consortium name="Pathogen Informatics"/>
        </authorList>
    </citation>
    <scope>NUCLEOTIDE SEQUENCE [LARGE SCALE GENOMIC DNA]</scope>
</reference>
<proteinExistence type="predicted"/>
<dbReference type="Proteomes" id="UP000270296">
    <property type="component" value="Unassembled WGS sequence"/>
</dbReference>
<dbReference type="AlphaFoldDB" id="A0A183J0F5"/>
<evidence type="ECO:0000256" key="1">
    <source>
        <dbReference type="SAM" id="SignalP"/>
    </source>
</evidence>
<protein>
    <submittedName>
        <fullName evidence="4">Secreted protein</fullName>
    </submittedName>
</protein>
<feature type="chain" id="PRO_5043140399" evidence="1">
    <location>
        <begin position="20"/>
        <end position="104"/>
    </location>
</feature>
<evidence type="ECO:0000313" key="4">
    <source>
        <dbReference type="WBParaSite" id="SBAD_0000968701-mRNA-1"/>
    </source>
</evidence>
<sequence>MVALRCCLTFISVLTTVWCTSTELSPIDALSFSLAPELTIQQSYAYEDESMSSSPEFCIPNIASAHLVDLLQTNPPPYGKRTICTCACFLLDSVLYSSNRRHRL</sequence>
<feature type="signal peptide" evidence="1">
    <location>
        <begin position="1"/>
        <end position="19"/>
    </location>
</feature>
<name>A0A183J0F5_9BILA</name>
<accession>A0A183J0F5</accession>
<reference evidence="4" key="1">
    <citation type="submission" date="2016-06" db="UniProtKB">
        <authorList>
            <consortium name="WormBaseParasite"/>
        </authorList>
    </citation>
    <scope>IDENTIFICATION</scope>
</reference>
<gene>
    <name evidence="2" type="ORF">SBAD_LOCUS9353</name>
</gene>
<evidence type="ECO:0000313" key="3">
    <source>
        <dbReference type="Proteomes" id="UP000270296"/>
    </source>
</evidence>
<organism evidence="4">
    <name type="scientific">Soboliphyme baturini</name>
    <dbReference type="NCBI Taxonomy" id="241478"/>
    <lineage>
        <taxon>Eukaryota</taxon>
        <taxon>Metazoa</taxon>
        <taxon>Ecdysozoa</taxon>
        <taxon>Nematoda</taxon>
        <taxon>Enoplea</taxon>
        <taxon>Dorylaimia</taxon>
        <taxon>Dioctophymatida</taxon>
        <taxon>Dioctophymatoidea</taxon>
        <taxon>Soboliphymatidae</taxon>
        <taxon>Soboliphyme</taxon>
    </lineage>
</organism>
<dbReference type="EMBL" id="UZAM01012612">
    <property type="protein sequence ID" value="VDP22680.1"/>
    <property type="molecule type" value="Genomic_DNA"/>
</dbReference>
<keyword evidence="1" id="KW-0732">Signal</keyword>
<dbReference type="WBParaSite" id="SBAD_0000968701-mRNA-1">
    <property type="protein sequence ID" value="SBAD_0000968701-mRNA-1"/>
    <property type="gene ID" value="SBAD_0000968701"/>
</dbReference>
<evidence type="ECO:0000313" key="2">
    <source>
        <dbReference type="EMBL" id="VDP22680.1"/>
    </source>
</evidence>
<keyword evidence="3" id="KW-1185">Reference proteome</keyword>